<comment type="caution">
    <text evidence="1">The sequence shown here is derived from an EMBL/GenBank/DDBJ whole genome shotgun (WGS) entry which is preliminary data.</text>
</comment>
<dbReference type="RefSeq" id="WP_203000194.1">
    <property type="nucleotide sequence ID" value="NZ_JADWYU010000132.1"/>
</dbReference>
<protein>
    <submittedName>
        <fullName evidence="1">Uncharacterized protein</fullName>
    </submittedName>
</protein>
<name>A0A937RNY5_9ACTN</name>
<accession>A0A937RNY5</accession>
<sequence>MTVPDPVRVSPASGEPEKAEIIIVGTRRSSLPLECARISVRIPDGERSPEFALNLQGVTASISIDGWTPTFDSQTGRFIFAPPTGHGTISVNEGITIQFRGIPVNRQVGSAPITIIERSRPQGESTWNEPQTVIEVGKFPRDFYLRNLTVTPIEVDNGGSVTLRWEASQNANYRLLYGATDIDVTDRREFTVNNLTSTTTFYLRGRAQVGEDHAERILHTTVTVTRPHVDATDLSATGKVAMAGKTTTIVGPANGSRYAVPTDGILVLMAEKNSQSAPESFFLVSGEGVHFRVLAIDDLENTGSVLLRAGTTISVILGAEHGDSVWNPSHHRHYMKWTPFGSGDLQPL</sequence>
<evidence type="ECO:0000313" key="1">
    <source>
        <dbReference type="EMBL" id="MBL7632269.1"/>
    </source>
</evidence>
<proteinExistence type="predicted"/>
<dbReference type="AlphaFoldDB" id="A0A937RNY5"/>
<dbReference type="EMBL" id="JAEACQ010000302">
    <property type="protein sequence ID" value="MBL7632269.1"/>
    <property type="molecule type" value="Genomic_DNA"/>
</dbReference>
<dbReference type="Proteomes" id="UP000604475">
    <property type="component" value="Unassembled WGS sequence"/>
</dbReference>
<organism evidence="1 2">
    <name type="scientific">Frankia nepalensis</name>
    <dbReference type="NCBI Taxonomy" id="1836974"/>
    <lineage>
        <taxon>Bacteria</taxon>
        <taxon>Bacillati</taxon>
        <taxon>Actinomycetota</taxon>
        <taxon>Actinomycetes</taxon>
        <taxon>Frankiales</taxon>
        <taxon>Frankiaceae</taxon>
        <taxon>Frankia</taxon>
    </lineage>
</organism>
<gene>
    <name evidence="1" type="ORF">I7412_34980</name>
</gene>
<keyword evidence="2" id="KW-1185">Reference proteome</keyword>
<evidence type="ECO:0000313" key="2">
    <source>
        <dbReference type="Proteomes" id="UP000604475"/>
    </source>
</evidence>
<reference evidence="1" key="1">
    <citation type="submission" date="2020-12" db="EMBL/GenBank/DDBJ databases">
        <title>Genomic characterization of non-nitrogen-fixing Frankia strains.</title>
        <authorList>
            <person name="Carlos-Shanley C."/>
            <person name="Guerra T."/>
            <person name="Hahn D."/>
        </authorList>
    </citation>
    <scope>NUCLEOTIDE SEQUENCE</scope>
    <source>
        <strain evidence="1">CN6</strain>
    </source>
</reference>